<evidence type="ECO:0000256" key="1">
    <source>
        <dbReference type="ARBA" id="ARBA00022448"/>
    </source>
</evidence>
<dbReference type="AlphaFoldDB" id="A0A8J6NV25"/>
<dbReference type="InterPro" id="IPR017896">
    <property type="entry name" value="4Fe4S_Fe-S-bd"/>
</dbReference>
<evidence type="ECO:0000256" key="6">
    <source>
        <dbReference type="ARBA" id="ARBA00023004"/>
    </source>
</evidence>
<organism evidence="9 10">
    <name type="scientific">Candidatus Desulfatibia profunda</name>
    <dbReference type="NCBI Taxonomy" id="2841695"/>
    <lineage>
        <taxon>Bacteria</taxon>
        <taxon>Pseudomonadati</taxon>
        <taxon>Thermodesulfobacteriota</taxon>
        <taxon>Desulfobacteria</taxon>
        <taxon>Desulfobacterales</taxon>
        <taxon>Desulfobacterales incertae sedis</taxon>
        <taxon>Candidatus Desulfatibia</taxon>
    </lineage>
</organism>
<evidence type="ECO:0000256" key="4">
    <source>
        <dbReference type="ARBA" id="ARBA00022737"/>
    </source>
</evidence>
<dbReference type="InterPro" id="IPR017900">
    <property type="entry name" value="4Fe4S_Fe_S_CS"/>
</dbReference>
<dbReference type="Pfam" id="PF13375">
    <property type="entry name" value="RnfC_N"/>
    <property type="match status" value="1"/>
</dbReference>
<evidence type="ECO:0000313" key="9">
    <source>
        <dbReference type="EMBL" id="MBC8360453.1"/>
    </source>
</evidence>
<dbReference type="InterPro" id="IPR037225">
    <property type="entry name" value="Nuo51_FMN-bd_sf"/>
</dbReference>
<dbReference type="Proteomes" id="UP000603434">
    <property type="component" value="Unassembled WGS sequence"/>
</dbReference>
<keyword evidence="6" id="KW-0408">Iron</keyword>
<evidence type="ECO:0000256" key="5">
    <source>
        <dbReference type="ARBA" id="ARBA00022982"/>
    </source>
</evidence>
<keyword evidence="3" id="KW-0479">Metal-binding</keyword>
<name>A0A8J6NV25_9BACT</name>
<gene>
    <name evidence="9" type="ORF">H8E23_03515</name>
</gene>
<keyword evidence="2" id="KW-0004">4Fe-4S</keyword>
<dbReference type="Pfam" id="PF01512">
    <property type="entry name" value="Complex1_51K"/>
    <property type="match status" value="1"/>
</dbReference>
<protein>
    <submittedName>
        <fullName evidence="9">4Fe-4S dicluster domain-containing protein</fullName>
    </submittedName>
</protein>
<evidence type="ECO:0000259" key="8">
    <source>
        <dbReference type="PROSITE" id="PS51379"/>
    </source>
</evidence>
<evidence type="ECO:0000256" key="2">
    <source>
        <dbReference type="ARBA" id="ARBA00022485"/>
    </source>
</evidence>
<comment type="caution">
    <text evidence="9">The sequence shown here is derived from an EMBL/GenBank/DDBJ whole genome shotgun (WGS) entry which is preliminary data.</text>
</comment>
<dbReference type="SUPFAM" id="SSF46548">
    <property type="entry name" value="alpha-helical ferredoxin"/>
    <property type="match status" value="1"/>
</dbReference>
<proteinExistence type="predicted"/>
<dbReference type="InterPro" id="IPR011538">
    <property type="entry name" value="Nuo51_FMN-bd"/>
</dbReference>
<dbReference type="GO" id="GO:0009055">
    <property type="term" value="F:electron transfer activity"/>
    <property type="evidence" value="ECO:0007669"/>
    <property type="project" value="InterPro"/>
</dbReference>
<dbReference type="SUPFAM" id="SSF142019">
    <property type="entry name" value="Nqo1 FMN-binding domain-like"/>
    <property type="match status" value="1"/>
</dbReference>
<reference evidence="9 10" key="1">
    <citation type="submission" date="2020-08" db="EMBL/GenBank/DDBJ databases">
        <title>Bridging the membrane lipid divide: bacteria of the FCB group superphylum have the potential to synthesize archaeal ether lipids.</title>
        <authorList>
            <person name="Villanueva L."/>
            <person name="Von Meijenfeldt F.A.B."/>
            <person name="Westbye A.B."/>
            <person name="Yadav S."/>
            <person name="Hopmans E.C."/>
            <person name="Dutilh B.E."/>
            <person name="Sinninghe Damste J.S."/>
        </authorList>
    </citation>
    <scope>NUCLEOTIDE SEQUENCE [LARGE SCALE GENOMIC DNA]</scope>
    <source>
        <strain evidence="9">NIOZ-UU30</strain>
    </source>
</reference>
<dbReference type="EMBL" id="JACNJH010000090">
    <property type="protein sequence ID" value="MBC8360453.1"/>
    <property type="molecule type" value="Genomic_DNA"/>
</dbReference>
<dbReference type="GO" id="GO:0016020">
    <property type="term" value="C:membrane"/>
    <property type="evidence" value="ECO:0007669"/>
    <property type="project" value="InterPro"/>
</dbReference>
<keyword evidence="7" id="KW-0411">Iron-sulfur</keyword>
<sequence length="427" mass="46498">MVKRSFIGLKKPRLKYDPVDARQPELKNIPTPNKVTLLLDKPYNRRDSILFRTGDTVKTGQKLSYSDAGDAYVTSTVTGTISAISSFVGDYGRMYTAVTIDVADSEESDDVFRTQTAQPALDTAKNYLAGAPGNPSFKFLSDPEKPIHTLIICGVDRDLLITTNQYVLKSQINAIKSGVRVLKSIAGIDAILIAVPQHLMQDAAGSGAEVRVIDSEYPAALPKLMIQKILGRIVPAGQTCEDLGVCFISAEAVASIGRAFDQGHIPVAKTFTFIDKNGSKTMASARIGTPVSEVLKAFDVTLKEKDRVIFGGPMTGSAVYSEDYPVQADTDAIIVQESDKIPLVADYPCINCGECVRICPANVPVNMLVRFLEAGKYETAADEYDLYSCIECGLCSYVCVSRMPVYHYIKLGKYELERIRTAEATNA</sequence>
<dbReference type="Gene3D" id="3.30.70.20">
    <property type="match status" value="1"/>
</dbReference>
<feature type="domain" description="4Fe-4S ferredoxin-type" evidence="8">
    <location>
        <begin position="340"/>
        <end position="370"/>
    </location>
</feature>
<accession>A0A8J6NV25</accession>
<dbReference type="GO" id="GO:0051539">
    <property type="term" value="F:4 iron, 4 sulfur cluster binding"/>
    <property type="evidence" value="ECO:0007669"/>
    <property type="project" value="UniProtKB-KW"/>
</dbReference>
<dbReference type="GO" id="GO:0046872">
    <property type="term" value="F:metal ion binding"/>
    <property type="evidence" value="ECO:0007669"/>
    <property type="project" value="UniProtKB-KW"/>
</dbReference>
<keyword evidence="4" id="KW-0677">Repeat</keyword>
<keyword evidence="1" id="KW-0813">Transport</keyword>
<dbReference type="PANTHER" id="PTHR43034">
    <property type="entry name" value="ION-TRANSLOCATING OXIDOREDUCTASE COMPLEX SUBUNIT C"/>
    <property type="match status" value="1"/>
</dbReference>
<dbReference type="Pfam" id="PF13187">
    <property type="entry name" value="Fer4_9"/>
    <property type="match status" value="1"/>
</dbReference>
<dbReference type="PROSITE" id="PS00198">
    <property type="entry name" value="4FE4S_FER_1"/>
    <property type="match status" value="1"/>
</dbReference>
<dbReference type="InterPro" id="IPR026902">
    <property type="entry name" value="RnfC_N"/>
</dbReference>
<dbReference type="PROSITE" id="PS51379">
    <property type="entry name" value="4FE4S_FER_2"/>
    <property type="match status" value="1"/>
</dbReference>
<evidence type="ECO:0000313" key="10">
    <source>
        <dbReference type="Proteomes" id="UP000603434"/>
    </source>
</evidence>
<keyword evidence="5" id="KW-0249">Electron transport</keyword>
<dbReference type="PANTHER" id="PTHR43034:SF2">
    <property type="entry name" value="ION-TRANSLOCATING OXIDOREDUCTASE COMPLEX SUBUNIT C"/>
    <property type="match status" value="1"/>
</dbReference>
<evidence type="ECO:0000256" key="7">
    <source>
        <dbReference type="ARBA" id="ARBA00023014"/>
    </source>
</evidence>
<evidence type="ECO:0000256" key="3">
    <source>
        <dbReference type="ARBA" id="ARBA00022723"/>
    </source>
</evidence>
<dbReference type="InterPro" id="IPR010208">
    <property type="entry name" value="Ion_transpt_RnfC/RsxC"/>
</dbReference>